<accession>A0A2G9TX69</accession>
<protein>
    <submittedName>
        <fullName evidence="2">Uncharacterized protein</fullName>
    </submittedName>
</protein>
<proteinExistence type="predicted"/>
<dbReference type="OrthoDB" id="10265971at2759"/>
<keyword evidence="3" id="KW-1185">Reference proteome</keyword>
<evidence type="ECO:0000313" key="2">
    <source>
        <dbReference type="EMBL" id="PIO62525.1"/>
    </source>
</evidence>
<sequence length="302" mass="35297">MSAGGSQPAKKKRKTIVIDLEEESDDDVQFIEEKRSSSQPSYEELNPQDNPDAFYSQRQHPKFHTRNLERAVQKQRKSTAVDVVAKSLRLEVLKWERSGNLEVVNYGGDCYLKEESELNSLLSFLRSSTLPIKNKNRRSEKPRRRLYHIDDLPTLAYQDVSEFRRLIYPFLLNTRHIVVFDLTTRDSSWHMSPKRVFSTQFISVSANFFKKRNPLICILKDGFNARSIQSLNICELNFYPIANTFMRKGLRRAVDVLGFHSRLSIQDYRAVEKLANDLQFSYFTCLVHCYMRNDKAKQNIPT</sequence>
<evidence type="ECO:0000313" key="3">
    <source>
        <dbReference type="Proteomes" id="UP000230423"/>
    </source>
</evidence>
<evidence type="ECO:0000256" key="1">
    <source>
        <dbReference type="SAM" id="MobiDB-lite"/>
    </source>
</evidence>
<reference evidence="2 3" key="1">
    <citation type="submission" date="2015-09" db="EMBL/GenBank/DDBJ databases">
        <title>Draft genome of the parasitic nematode Teladorsagia circumcincta isolate WARC Sus (inbred).</title>
        <authorList>
            <person name="Mitreva M."/>
        </authorList>
    </citation>
    <scope>NUCLEOTIDE SEQUENCE [LARGE SCALE GENOMIC DNA]</scope>
    <source>
        <strain evidence="2 3">S</strain>
    </source>
</reference>
<feature type="region of interest" description="Disordered" evidence="1">
    <location>
        <begin position="23"/>
        <end position="56"/>
    </location>
</feature>
<gene>
    <name evidence="2" type="ORF">TELCIR_15914</name>
</gene>
<name>A0A2G9TX69_TELCI</name>
<dbReference type="AlphaFoldDB" id="A0A2G9TX69"/>
<dbReference type="Proteomes" id="UP000230423">
    <property type="component" value="Unassembled WGS sequence"/>
</dbReference>
<organism evidence="2 3">
    <name type="scientific">Teladorsagia circumcincta</name>
    <name type="common">Brown stomach worm</name>
    <name type="synonym">Ostertagia circumcincta</name>
    <dbReference type="NCBI Taxonomy" id="45464"/>
    <lineage>
        <taxon>Eukaryota</taxon>
        <taxon>Metazoa</taxon>
        <taxon>Ecdysozoa</taxon>
        <taxon>Nematoda</taxon>
        <taxon>Chromadorea</taxon>
        <taxon>Rhabditida</taxon>
        <taxon>Rhabditina</taxon>
        <taxon>Rhabditomorpha</taxon>
        <taxon>Strongyloidea</taxon>
        <taxon>Trichostrongylidae</taxon>
        <taxon>Teladorsagia</taxon>
    </lineage>
</organism>
<dbReference type="EMBL" id="KZ352007">
    <property type="protein sequence ID" value="PIO62525.1"/>
    <property type="molecule type" value="Genomic_DNA"/>
</dbReference>